<dbReference type="PANTHER" id="PTHR33794:SF1">
    <property type="entry name" value="BACILLOLYSIN"/>
    <property type="match status" value="1"/>
</dbReference>
<evidence type="ECO:0000256" key="10">
    <source>
        <dbReference type="PIRSR" id="PIRSR623612-1"/>
    </source>
</evidence>
<evidence type="ECO:0000256" key="1">
    <source>
        <dbReference type="ARBA" id="ARBA00001947"/>
    </source>
</evidence>
<dbReference type="GO" id="GO:0006508">
    <property type="term" value="P:proteolysis"/>
    <property type="evidence" value="ECO:0007669"/>
    <property type="project" value="UniProtKB-KW"/>
</dbReference>
<comment type="similarity">
    <text evidence="2 11">Belongs to the peptidase M4 family.</text>
</comment>
<dbReference type="Gene3D" id="1.10.390.10">
    <property type="entry name" value="Neutral Protease Domain 2"/>
    <property type="match status" value="1"/>
</dbReference>
<evidence type="ECO:0000256" key="11">
    <source>
        <dbReference type="RuleBase" id="RU366073"/>
    </source>
</evidence>
<keyword evidence="11" id="KW-0964">Secreted</keyword>
<evidence type="ECO:0000256" key="3">
    <source>
        <dbReference type="ARBA" id="ARBA00022670"/>
    </source>
</evidence>
<dbReference type="SUPFAM" id="SSF89260">
    <property type="entry name" value="Collagen-binding domain"/>
    <property type="match status" value="1"/>
</dbReference>
<evidence type="ECO:0000256" key="5">
    <source>
        <dbReference type="ARBA" id="ARBA00022729"/>
    </source>
</evidence>
<dbReference type="GO" id="GO:0005576">
    <property type="term" value="C:extracellular region"/>
    <property type="evidence" value="ECO:0007669"/>
    <property type="project" value="UniProtKB-SubCell"/>
</dbReference>
<dbReference type="Pfam" id="PF04151">
    <property type="entry name" value="PPC"/>
    <property type="match status" value="1"/>
</dbReference>
<comment type="function">
    <text evidence="11">Extracellular zinc metalloprotease.</text>
</comment>
<evidence type="ECO:0000259" key="12">
    <source>
        <dbReference type="Pfam" id="PF01447"/>
    </source>
</evidence>
<dbReference type="Pfam" id="PF07504">
    <property type="entry name" value="FTP"/>
    <property type="match status" value="1"/>
</dbReference>
<evidence type="ECO:0000256" key="2">
    <source>
        <dbReference type="ARBA" id="ARBA00009388"/>
    </source>
</evidence>
<dbReference type="InterPro" id="IPR027268">
    <property type="entry name" value="Peptidase_M4/M1_CTD_sf"/>
</dbReference>
<dbReference type="Pfam" id="PF03413">
    <property type="entry name" value="PepSY"/>
    <property type="match status" value="1"/>
</dbReference>
<evidence type="ECO:0000259" key="16">
    <source>
        <dbReference type="Pfam" id="PF07504"/>
    </source>
</evidence>
<comment type="cofactor">
    <cofactor evidence="1 11">
        <name>Zn(2+)</name>
        <dbReference type="ChEBI" id="CHEBI:29105"/>
    </cofactor>
</comment>
<keyword evidence="7 11" id="KW-0862">Zinc</keyword>
<keyword evidence="6 11" id="KW-0378">Hydrolase</keyword>
<evidence type="ECO:0000313" key="18">
    <source>
        <dbReference type="Proteomes" id="UP001157946"/>
    </source>
</evidence>
<organism evidence="17 18">
    <name type="scientific">Laceyella tengchongensis</name>
    <dbReference type="NCBI Taxonomy" id="574699"/>
    <lineage>
        <taxon>Bacteria</taxon>
        <taxon>Bacillati</taxon>
        <taxon>Bacillota</taxon>
        <taxon>Bacilli</taxon>
        <taxon>Bacillales</taxon>
        <taxon>Thermoactinomycetaceae</taxon>
        <taxon>Laceyella</taxon>
    </lineage>
</organism>
<dbReference type="GO" id="GO:0004222">
    <property type="term" value="F:metalloendopeptidase activity"/>
    <property type="evidence" value="ECO:0007669"/>
    <property type="project" value="UniProtKB-UniRule"/>
</dbReference>
<dbReference type="InterPro" id="IPR007280">
    <property type="entry name" value="Peptidase_C_arc/bac"/>
</dbReference>
<keyword evidence="4" id="KW-0479">Metal-binding</keyword>
<dbReference type="SUPFAM" id="SSF55486">
    <property type="entry name" value="Metalloproteases ('zincins'), catalytic domain"/>
    <property type="match status" value="1"/>
</dbReference>
<dbReference type="EMBL" id="FXTU01000001">
    <property type="protein sequence ID" value="SMP00560.1"/>
    <property type="molecule type" value="Genomic_DNA"/>
</dbReference>
<dbReference type="EC" id="3.4.24.-" evidence="11"/>
<dbReference type="Proteomes" id="UP001157946">
    <property type="component" value="Unassembled WGS sequence"/>
</dbReference>
<evidence type="ECO:0000256" key="6">
    <source>
        <dbReference type="ARBA" id="ARBA00022801"/>
    </source>
</evidence>
<keyword evidence="8 11" id="KW-0482">Metalloprotease</keyword>
<feature type="domain" description="Peptidase M4 C-terminal" evidence="13">
    <location>
        <begin position="394"/>
        <end position="550"/>
    </location>
</feature>
<dbReference type="InterPro" id="IPR050728">
    <property type="entry name" value="Zinc_Metalloprotease_M4"/>
</dbReference>
<keyword evidence="5 11" id="KW-0732">Signal</keyword>
<dbReference type="InterPro" id="IPR025711">
    <property type="entry name" value="PepSY"/>
</dbReference>
<keyword evidence="18" id="KW-1185">Reference proteome</keyword>
<feature type="active site" evidence="10">
    <location>
        <position position="384"/>
    </location>
</feature>
<feature type="active site" description="Proton donor" evidence="10">
    <location>
        <position position="474"/>
    </location>
</feature>
<protein>
    <recommendedName>
        <fullName evidence="11">Neutral metalloproteinase</fullName>
        <ecNumber evidence="11">3.4.24.-</ecNumber>
    </recommendedName>
</protein>
<keyword evidence="3 11" id="KW-0645">Protease</keyword>
<dbReference type="PRINTS" id="PR00730">
    <property type="entry name" value="THERMOLYSIN"/>
</dbReference>
<reference evidence="17" key="1">
    <citation type="submission" date="2017-05" db="EMBL/GenBank/DDBJ databases">
        <authorList>
            <person name="Varghese N."/>
            <person name="Submissions S."/>
        </authorList>
    </citation>
    <scope>NUCLEOTIDE SEQUENCE</scope>
    <source>
        <strain evidence="17">DSM 45262</strain>
    </source>
</reference>
<dbReference type="Pfam" id="PF02868">
    <property type="entry name" value="Peptidase_M4_C"/>
    <property type="match status" value="1"/>
</dbReference>
<keyword evidence="9" id="KW-0865">Zymogen</keyword>
<evidence type="ECO:0000313" key="17">
    <source>
        <dbReference type="EMBL" id="SMP00560.1"/>
    </source>
</evidence>
<dbReference type="CDD" id="cd09597">
    <property type="entry name" value="M4_TLP"/>
    <property type="match status" value="1"/>
</dbReference>
<evidence type="ECO:0000259" key="15">
    <source>
        <dbReference type="Pfam" id="PF04151"/>
    </source>
</evidence>
<dbReference type="RefSeq" id="WP_102991547.1">
    <property type="nucleotide sequence ID" value="NZ_FXTU01000001.1"/>
</dbReference>
<dbReference type="InterPro" id="IPR001570">
    <property type="entry name" value="Peptidase_M4_C_domain"/>
</dbReference>
<evidence type="ECO:0000259" key="13">
    <source>
        <dbReference type="Pfam" id="PF02868"/>
    </source>
</evidence>
<dbReference type="Gene3D" id="2.60.120.380">
    <property type="match status" value="1"/>
</dbReference>
<dbReference type="InterPro" id="IPR013856">
    <property type="entry name" value="Peptidase_M4_domain"/>
</dbReference>
<evidence type="ECO:0000259" key="14">
    <source>
        <dbReference type="Pfam" id="PF03413"/>
    </source>
</evidence>
<dbReference type="AlphaFoldDB" id="A0AA45WIJ2"/>
<evidence type="ECO:0000256" key="7">
    <source>
        <dbReference type="ARBA" id="ARBA00022833"/>
    </source>
</evidence>
<dbReference type="GO" id="GO:0046872">
    <property type="term" value="F:metal ion binding"/>
    <property type="evidence" value="ECO:0007669"/>
    <property type="project" value="UniProtKB-UniRule"/>
</dbReference>
<evidence type="ECO:0000256" key="8">
    <source>
        <dbReference type="ARBA" id="ARBA00023049"/>
    </source>
</evidence>
<dbReference type="Pfam" id="PF01447">
    <property type="entry name" value="Peptidase_M4"/>
    <property type="match status" value="1"/>
</dbReference>
<feature type="chain" id="PRO_5041480247" description="Neutral metalloproteinase" evidence="11">
    <location>
        <begin position="27"/>
        <end position="673"/>
    </location>
</feature>
<dbReference type="InterPro" id="IPR023612">
    <property type="entry name" value="Peptidase_M4"/>
</dbReference>
<feature type="domain" description="PepSY" evidence="14">
    <location>
        <begin position="164"/>
        <end position="232"/>
    </location>
</feature>
<comment type="subcellular location">
    <subcellularLocation>
        <location evidence="11">Secreted</location>
    </subcellularLocation>
</comment>
<evidence type="ECO:0000256" key="9">
    <source>
        <dbReference type="ARBA" id="ARBA00023145"/>
    </source>
</evidence>
<dbReference type="Gene3D" id="3.10.450.490">
    <property type="match status" value="1"/>
</dbReference>
<comment type="caution">
    <text evidence="17">The sequence shown here is derived from an EMBL/GenBank/DDBJ whole genome shotgun (WGS) entry which is preliminary data.</text>
</comment>
<dbReference type="Gene3D" id="3.10.450.40">
    <property type="match status" value="1"/>
</dbReference>
<sequence>MGAKKFTAFAVVSTMVFTLTTANVSAAPSEQPPKAKKMAVLEKLSKQSKGKEKVTWNKEKGVPTFVTGKLSDKQAKTPADVKKIVEENKALFNMDSASSELSLISQEKDSLGFTMYKYQQVYQGVPVFGNELIVHTDKNGTTTSINGYYDPEVKTAGLNTKATLSLAQALNKAKASEGVANVSKFDIQKGKLHVYETEKGDYRLVYVITLSTLEGKQPVYADLFVDAHNGAIVHKIDKVNHAAATGTGTGVLGDTKTLNTDSYSSGYYLRDITKPMYSTGGKIETYTANYGTALPGTLLTDADNVWTDRAAVDAHYYAGKTYDYYYNKLGRNSFDNRGATMKSTVHYSRNYNNAFWNGTQMVYGDGDGRQFTSLSGALDVVAHEITHAVTERTAGLVYEYQPGALNESFSDVLGNLVENKNDPKWLLGEDVTTPGIAGDALRSMSNPNEYDQPDHMNEYRNLPNTREGDWGGVHINSGIPNKAFYNFVTTPGITKDNAGKIWYRALTQYLTSYSQFVDARNATIQAATDLFGANSLEATAVANAWASVGVGSSGNNGGSGDAYEPNDSMSAAKAMSSGTTYNGLISSATDEDWFKFTPSTSTYLSLSLTNLPADYDLYLYNSAGTLLARSEYAGTSSESIAGTIQGGATYYVKVVGYNGAMSTTKPYALKATY</sequence>
<evidence type="ECO:0000256" key="4">
    <source>
        <dbReference type="ARBA" id="ARBA00022723"/>
    </source>
</evidence>
<gene>
    <name evidence="17" type="ORF">SAMN06265361_101113</name>
</gene>
<feature type="domain" description="Peptidase C-terminal archaeal/bacterial" evidence="15">
    <location>
        <begin position="590"/>
        <end position="655"/>
    </location>
</feature>
<feature type="domain" description="Peptidase M4" evidence="12">
    <location>
        <begin position="245"/>
        <end position="391"/>
    </location>
</feature>
<feature type="signal peptide" evidence="11">
    <location>
        <begin position="1"/>
        <end position="26"/>
    </location>
</feature>
<accession>A0AA45WIJ2</accession>
<dbReference type="InterPro" id="IPR011096">
    <property type="entry name" value="FTP_domain"/>
</dbReference>
<dbReference type="PANTHER" id="PTHR33794">
    <property type="entry name" value="BACILLOLYSIN"/>
    <property type="match status" value="1"/>
</dbReference>
<proteinExistence type="inferred from homology"/>
<dbReference type="Gene3D" id="3.10.170.10">
    <property type="match status" value="1"/>
</dbReference>
<feature type="domain" description="FTP" evidence="16">
    <location>
        <begin position="100"/>
        <end position="147"/>
    </location>
</feature>
<name>A0AA45WIJ2_9BACL</name>